<dbReference type="EMBL" id="JBHSAX010000022">
    <property type="protein sequence ID" value="MFC3965500.1"/>
    <property type="molecule type" value="Genomic_DNA"/>
</dbReference>
<dbReference type="Pfam" id="PF12697">
    <property type="entry name" value="Abhydrolase_6"/>
    <property type="match status" value="1"/>
</dbReference>
<keyword evidence="2" id="KW-0378">Hydrolase</keyword>
<evidence type="ECO:0000259" key="1">
    <source>
        <dbReference type="Pfam" id="PF12697"/>
    </source>
</evidence>
<dbReference type="Gene3D" id="3.40.50.1820">
    <property type="entry name" value="alpha/beta hydrolase"/>
    <property type="match status" value="1"/>
</dbReference>
<keyword evidence="3" id="KW-1185">Reference proteome</keyword>
<feature type="domain" description="AB hydrolase-1" evidence="1">
    <location>
        <begin position="48"/>
        <end position="284"/>
    </location>
</feature>
<evidence type="ECO:0000313" key="3">
    <source>
        <dbReference type="Proteomes" id="UP001595696"/>
    </source>
</evidence>
<protein>
    <submittedName>
        <fullName evidence="2">Alpha/beta hydrolase</fullName>
    </submittedName>
</protein>
<dbReference type="GO" id="GO:0016787">
    <property type="term" value="F:hydrolase activity"/>
    <property type="evidence" value="ECO:0007669"/>
    <property type="project" value="UniProtKB-KW"/>
</dbReference>
<reference evidence="3" key="1">
    <citation type="journal article" date="2019" name="Int. J. Syst. Evol. Microbiol.">
        <title>The Global Catalogue of Microorganisms (GCM) 10K type strain sequencing project: providing services to taxonomists for standard genome sequencing and annotation.</title>
        <authorList>
            <consortium name="The Broad Institute Genomics Platform"/>
            <consortium name="The Broad Institute Genome Sequencing Center for Infectious Disease"/>
            <person name="Wu L."/>
            <person name="Ma J."/>
        </authorList>
    </citation>
    <scope>NUCLEOTIDE SEQUENCE [LARGE SCALE GENOMIC DNA]</scope>
    <source>
        <strain evidence="3">CGMCC 4.7330</strain>
    </source>
</reference>
<dbReference type="RefSeq" id="WP_378615385.1">
    <property type="nucleotide sequence ID" value="NZ_JBHSAX010000022.1"/>
</dbReference>
<dbReference type="InterPro" id="IPR029058">
    <property type="entry name" value="AB_hydrolase_fold"/>
</dbReference>
<proteinExistence type="predicted"/>
<dbReference type="PANTHER" id="PTHR43689">
    <property type="entry name" value="HYDROLASE"/>
    <property type="match status" value="1"/>
</dbReference>
<gene>
    <name evidence="2" type="ORF">ACFO0B_26215</name>
</gene>
<dbReference type="InterPro" id="IPR000073">
    <property type="entry name" value="AB_hydrolase_1"/>
</dbReference>
<organism evidence="2 3">
    <name type="scientific">Nocardia jiangsuensis</name>
    <dbReference type="NCBI Taxonomy" id="1691563"/>
    <lineage>
        <taxon>Bacteria</taxon>
        <taxon>Bacillati</taxon>
        <taxon>Actinomycetota</taxon>
        <taxon>Actinomycetes</taxon>
        <taxon>Mycobacteriales</taxon>
        <taxon>Nocardiaceae</taxon>
        <taxon>Nocardia</taxon>
    </lineage>
</organism>
<accession>A0ABV8E0R2</accession>
<dbReference type="Proteomes" id="UP001595696">
    <property type="component" value="Unassembled WGS sequence"/>
</dbReference>
<dbReference type="PANTHER" id="PTHR43689:SF8">
    <property type="entry name" value="ALPHA_BETA-HYDROLASES SUPERFAMILY PROTEIN"/>
    <property type="match status" value="1"/>
</dbReference>
<evidence type="ECO:0000313" key="2">
    <source>
        <dbReference type="EMBL" id="MFC3965500.1"/>
    </source>
</evidence>
<sequence length="311" mass="33348">MHSDDYAQFLPPEYRERARVAPVSTWWQWRGRRVHIARAELPEAGVRVLVLHGGGGHSGALWPLAAAVAPDGVELLAVDLPLYGETVEPDPRSVRYGDWVELVCDLVRAEAARDPRPLVLFGASMGGMLAYEAATRTGAAAHVLATCLLDPADPAARRAAARTPAAARLAPGLAALEPVLGGVMMPMRLLGDLGRMSANPELTRFCARDPRGGGARVPLGFMASFLTFEHTAPTRYTGPPVTLVHPADDAWTPPALSLRVLERIAARTEVVLLEGCGHFPVEQPGLDQLAAVLLRLRDTVPPVRRSVGETS</sequence>
<name>A0ABV8E0R2_9NOCA</name>
<comment type="caution">
    <text evidence="2">The sequence shown here is derived from an EMBL/GenBank/DDBJ whole genome shotgun (WGS) entry which is preliminary data.</text>
</comment>
<dbReference type="SUPFAM" id="SSF53474">
    <property type="entry name" value="alpha/beta-Hydrolases"/>
    <property type="match status" value="1"/>
</dbReference>